<evidence type="ECO:0008006" key="7">
    <source>
        <dbReference type="Google" id="ProtNLM"/>
    </source>
</evidence>
<dbReference type="Proteomes" id="UP000287857">
    <property type="component" value="Unassembled WGS sequence"/>
</dbReference>
<dbReference type="GO" id="GO:0045892">
    <property type="term" value="P:negative regulation of DNA-templated transcription"/>
    <property type="evidence" value="ECO:0007669"/>
    <property type="project" value="InterPro"/>
</dbReference>
<gene>
    <name evidence="5" type="ORF">CBF37_07780</name>
</gene>
<dbReference type="InterPro" id="IPR036388">
    <property type="entry name" value="WH-like_DNA-bd_sf"/>
</dbReference>
<dbReference type="Pfam" id="PF03965">
    <property type="entry name" value="Penicillinase_R"/>
    <property type="match status" value="1"/>
</dbReference>
<comment type="caution">
    <text evidence="5">The sequence shown here is derived from an EMBL/GenBank/DDBJ whole genome shotgun (WGS) entry which is preliminary data.</text>
</comment>
<keyword evidence="3" id="KW-0238">DNA-binding</keyword>
<dbReference type="NCBIfam" id="TIGR02698">
    <property type="entry name" value="CopY_TcrY"/>
    <property type="match status" value="1"/>
</dbReference>
<dbReference type="AlphaFoldDB" id="A0A429ZX24"/>
<evidence type="ECO:0000256" key="2">
    <source>
        <dbReference type="ARBA" id="ARBA00023015"/>
    </source>
</evidence>
<keyword evidence="6" id="KW-1185">Reference proteome</keyword>
<keyword evidence="2" id="KW-0805">Transcription regulation</keyword>
<dbReference type="RefSeq" id="WP_125984182.1">
    <property type="nucleotide sequence ID" value="NZ_NGJS01000010.1"/>
</dbReference>
<dbReference type="InterPro" id="IPR014071">
    <property type="entry name" value="Cu_transp_CopY/TcrY"/>
</dbReference>
<dbReference type="Gene3D" id="1.10.10.10">
    <property type="entry name" value="Winged helix-like DNA-binding domain superfamily/Winged helix DNA-binding domain"/>
    <property type="match status" value="1"/>
</dbReference>
<name>A0A429ZX24_9ENTE</name>
<evidence type="ECO:0000313" key="5">
    <source>
        <dbReference type="EMBL" id="RST98404.1"/>
    </source>
</evidence>
<dbReference type="InterPro" id="IPR036390">
    <property type="entry name" value="WH_DNA-bd_sf"/>
</dbReference>
<organism evidence="5 6">
    <name type="scientific">Vagococcus vulneris</name>
    <dbReference type="NCBI Taxonomy" id="1977869"/>
    <lineage>
        <taxon>Bacteria</taxon>
        <taxon>Bacillati</taxon>
        <taxon>Bacillota</taxon>
        <taxon>Bacilli</taxon>
        <taxon>Lactobacillales</taxon>
        <taxon>Enterococcaceae</taxon>
        <taxon>Vagococcus</taxon>
    </lineage>
</organism>
<evidence type="ECO:0000256" key="4">
    <source>
        <dbReference type="ARBA" id="ARBA00023163"/>
    </source>
</evidence>
<comment type="similarity">
    <text evidence="1">Belongs to the BlaI transcriptional regulatory family.</text>
</comment>
<dbReference type="EMBL" id="NGJS01000010">
    <property type="protein sequence ID" value="RST98404.1"/>
    <property type="molecule type" value="Genomic_DNA"/>
</dbReference>
<sequence>MENVSNSEWEIMRVVWTKSETTSSEIIDILGDRLDWQPSTVKTLLARLVDKGLLVTKRDGKRFKYSASASEDDIFNTELRMLMSKICNTKVHSVMTTLIDEYDLSQSDIDSLIKKLNDKRKNAPEKITCHCIPGQCKC</sequence>
<dbReference type="GO" id="GO:0003677">
    <property type="term" value="F:DNA binding"/>
    <property type="evidence" value="ECO:0007669"/>
    <property type="project" value="UniProtKB-KW"/>
</dbReference>
<dbReference type="OrthoDB" id="1849040at2"/>
<evidence type="ECO:0000313" key="6">
    <source>
        <dbReference type="Proteomes" id="UP000287857"/>
    </source>
</evidence>
<dbReference type="PIRSF" id="PIRSF019455">
    <property type="entry name" value="CopR_AtkY"/>
    <property type="match status" value="1"/>
</dbReference>
<dbReference type="SUPFAM" id="SSF46785">
    <property type="entry name" value="Winged helix' DNA-binding domain"/>
    <property type="match status" value="1"/>
</dbReference>
<protein>
    <recommendedName>
        <fullName evidence="7">Penicillinase repressor</fullName>
    </recommendedName>
</protein>
<dbReference type="InterPro" id="IPR005650">
    <property type="entry name" value="BlaI_family"/>
</dbReference>
<evidence type="ECO:0000256" key="3">
    <source>
        <dbReference type="ARBA" id="ARBA00023125"/>
    </source>
</evidence>
<reference evidence="5 6" key="1">
    <citation type="submission" date="2017-05" db="EMBL/GenBank/DDBJ databases">
        <title>Vagococcus spp. assemblies.</title>
        <authorList>
            <person name="Gulvik C.A."/>
        </authorList>
    </citation>
    <scope>NUCLEOTIDE SEQUENCE [LARGE SCALE GENOMIC DNA]</scope>
    <source>
        <strain evidence="5 6">SS1995</strain>
    </source>
</reference>
<accession>A0A429ZX24</accession>
<proteinExistence type="inferred from homology"/>
<evidence type="ECO:0000256" key="1">
    <source>
        <dbReference type="ARBA" id="ARBA00011046"/>
    </source>
</evidence>
<keyword evidence="4" id="KW-0804">Transcription</keyword>